<dbReference type="EC" id="1.14.13.7" evidence="3"/>
<dbReference type="RefSeq" id="WP_102636628.1">
    <property type="nucleotide sequence ID" value="NZ_CADIJZ010000054.1"/>
</dbReference>
<evidence type="ECO:0000256" key="2">
    <source>
        <dbReference type="ARBA" id="ARBA00023033"/>
    </source>
</evidence>
<gene>
    <name evidence="3" type="primary">mphL</name>
    <name evidence="4" type="ORF">C0Z16_35440</name>
    <name evidence="3" type="ORF">LMG27174_06915</name>
</gene>
<evidence type="ECO:0000313" key="3">
    <source>
        <dbReference type="EMBL" id="CAB3742818.1"/>
    </source>
</evidence>
<dbReference type="PIRSF" id="PIRSF000040">
    <property type="entry name" value="MMOH_comp"/>
    <property type="match status" value="1"/>
</dbReference>
<sequence>MQIEIKTLKAQPLRQTYGHVARRFGDKPASRYQEATYDIQPTTNFHYRPTWAPEFELFDASRTQIRMRDWYALKDPRQYYYGAYVTTRARQQEAAEGAFDLVERRGLLAGLSYEWQERLIAGMLPLRHIEWGANMNNTLCADYGYGTAITQACTFCAMDRLGIAQYLSRIGLALDGNTGVALERAKTAWLEAEPWQPLRRLVEDLFVIEDWFETFVAQNLVLDGLLYPLVYQHFDAFAAQHLGASLAMLTEFTQQWQSDHTKWVDALIRTVSAESPENQQRIADWVEHYRVRTLDALLPVAGTLLDGAGAAALDECDAQFAARLIRLGALSVAAVQP</sequence>
<keyword evidence="1 3" id="KW-0560">Oxidoreductase</keyword>
<keyword evidence="5" id="KW-1185">Reference proteome</keyword>
<organism evidence="3 6">
    <name type="scientific">Paraburkholderia rhynchosiae</name>
    <dbReference type="NCBI Taxonomy" id="487049"/>
    <lineage>
        <taxon>Bacteria</taxon>
        <taxon>Pseudomonadati</taxon>
        <taxon>Pseudomonadota</taxon>
        <taxon>Betaproteobacteria</taxon>
        <taxon>Burkholderiales</taxon>
        <taxon>Burkholderiaceae</taxon>
        <taxon>Paraburkholderia</taxon>
    </lineage>
</organism>
<dbReference type="InterPro" id="IPR003430">
    <property type="entry name" value="Phenol_Hydrox"/>
</dbReference>
<reference evidence="3 6" key="2">
    <citation type="submission" date="2020-04" db="EMBL/GenBank/DDBJ databases">
        <authorList>
            <person name="De Canck E."/>
        </authorList>
    </citation>
    <scope>NUCLEOTIDE SEQUENCE [LARGE SCALE GENOMIC DNA]</scope>
    <source>
        <strain evidence="3 6">LMG 27174</strain>
    </source>
</reference>
<protein>
    <submittedName>
        <fullName evidence="3 4">Phenol hydroxylase</fullName>
        <ecNumber evidence="3">1.14.13.7</ecNumber>
    </submittedName>
</protein>
<evidence type="ECO:0000313" key="6">
    <source>
        <dbReference type="Proteomes" id="UP000494205"/>
    </source>
</evidence>
<dbReference type="SUPFAM" id="SSF47240">
    <property type="entry name" value="Ferritin-like"/>
    <property type="match status" value="1"/>
</dbReference>
<dbReference type="EMBL" id="PNXY01000060">
    <property type="protein sequence ID" value="PMS19310.1"/>
    <property type="molecule type" value="Genomic_DNA"/>
</dbReference>
<evidence type="ECO:0000313" key="4">
    <source>
        <dbReference type="EMBL" id="PMS19310.1"/>
    </source>
</evidence>
<dbReference type="InterPro" id="IPR012348">
    <property type="entry name" value="RNR-like"/>
</dbReference>
<dbReference type="Proteomes" id="UP000235659">
    <property type="component" value="Unassembled WGS sequence"/>
</dbReference>
<dbReference type="InterPro" id="IPR009078">
    <property type="entry name" value="Ferritin-like_SF"/>
</dbReference>
<dbReference type="InterPro" id="IPR012078">
    <property type="entry name" value="MP_mOase_hydro"/>
</dbReference>
<dbReference type="OrthoDB" id="9806768at2"/>
<keyword evidence="2" id="KW-0503">Monooxygenase</keyword>
<dbReference type="Proteomes" id="UP000494205">
    <property type="component" value="Unassembled WGS sequence"/>
</dbReference>
<dbReference type="Pfam" id="PF02332">
    <property type="entry name" value="Phenol_Hydrox"/>
    <property type="match status" value="1"/>
</dbReference>
<evidence type="ECO:0000313" key="5">
    <source>
        <dbReference type="Proteomes" id="UP000235659"/>
    </source>
</evidence>
<proteinExistence type="predicted"/>
<dbReference type="EMBL" id="CADIJZ010000054">
    <property type="protein sequence ID" value="CAB3742818.1"/>
    <property type="molecule type" value="Genomic_DNA"/>
</dbReference>
<name>A0A2N7VQ71_9BURK</name>
<dbReference type="Gene3D" id="1.10.620.20">
    <property type="entry name" value="Ribonucleotide Reductase, subunit A"/>
    <property type="match status" value="1"/>
</dbReference>
<dbReference type="CDD" id="cd01058">
    <property type="entry name" value="AAMH_B"/>
    <property type="match status" value="1"/>
</dbReference>
<reference evidence="4 5" key="1">
    <citation type="submission" date="2018-01" db="EMBL/GenBank/DDBJ databases">
        <title>Whole genome analyses suggest that Burkholderia sensu lato contains two further novel genera in the rhizoxinica-symbiotica group Mycetohabitans gen. nov., and Trinickia gen. nov.: implications for the evolution of diazotrophy and nodulation in the Burkholderiaceae.</title>
        <authorList>
            <person name="Estrada-de los Santos P."/>
            <person name="Palmer M."/>
            <person name="Chavez-Ramirez B."/>
            <person name="Beukes C."/>
            <person name="Steenkamp E.T."/>
            <person name="Hirsch A.M."/>
            <person name="Manyaka P."/>
            <person name="Maluk M."/>
            <person name="Lafos M."/>
            <person name="Crook M."/>
            <person name="Gross E."/>
            <person name="Simon M.F."/>
            <person name="Bueno dos Reis Junior F."/>
            <person name="Poole P.S."/>
            <person name="Venter S.N."/>
            <person name="James E.K."/>
        </authorList>
    </citation>
    <scope>NUCLEOTIDE SEQUENCE [LARGE SCALE GENOMIC DNA]</scope>
    <source>
        <strain evidence="4 5">WSM 3937</strain>
    </source>
</reference>
<dbReference type="AlphaFoldDB" id="A0A2N7VQ71"/>
<accession>A0A2N7VQ71</accession>
<dbReference type="GO" id="GO:0018662">
    <property type="term" value="F:phenol 2-monooxygenase activity"/>
    <property type="evidence" value="ECO:0007669"/>
    <property type="project" value="UniProtKB-EC"/>
</dbReference>
<evidence type="ECO:0000256" key="1">
    <source>
        <dbReference type="ARBA" id="ARBA00023002"/>
    </source>
</evidence>